<gene>
    <name evidence="2" type="ORF">K504DRAFT_497757</name>
</gene>
<protein>
    <submittedName>
        <fullName evidence="2">Uncharacterized protein</fullName>
    </submittedName>
</protein>
<reference evidence="2" key="1">
    <citation type="journal article" date="2020" name="Stud. Mycol.">
        <title>101 Dothideomycetes genomes: a test case for predicting lifestyles and emergence of pathogens.</title>
        <authorList>
            <person name="Haridas S."/>
            <person name="Albert R."/>
            <person name="Binder M."/>
            <person name="Bloem J."/>
            <person name="Labutti K."/>
            <person name="Salamov A."/>
            <person name="Andreopoulos B."/>
            <person name="Baker S."/>
            <person name="Barry K."/>
            <person name="Bills G."/>
            <person name="Bluhm B."/>
            <person name="Cannon C."/>
            <person name="Castanera R."/>
            <person name="Culley D."/>
            <person name="Daum C."/>
            <person name="Ezra D."/>
            <person name="Gonzalez J."/>
            <person name="Henrissat B."/>
            <person name="Kuo A."/>
            <person name="Liang C."/>
            <person name="Lipzen A."/>
            <person name="Lutzoni F."/>
            <person name="Magnuson J."/>
            <person name="Mondo S."/>
            <person name="Nolan M."/>
            <person name="Ohm R."/>
            <person name="Pangilinan J."/>
            <person name="Park H.-J."/>
            <person name="Ramirez L."/>
            <person name="Alfaro M."/>
            <person name="Sun H."/>
            <person name="Tritt A."/>
            <person name="Yoshinaga Y."/>
            <person name="Zwiers L.-H."/>
            <person name="Turgeon B."/>
            <person name="Goodwin S."/>
            <person name="Spatafora J."/>
            <person name="Crous P."/>
            <person name="Grigoriev I."/>
        </authorList>
    </citation>
    <scope>NUCLEOTIDE SEQUENCE</scope>
    <source>
        <strain evidence="2">CBS 279.74</strain>
    </source>
</reference>
<evidence type="ECO:0000256" key="1">
    <source>
        <dbReference type="SAM" id="MobiDB-lite"/>
    </source>
</evidence>
<dbReference type="EMBL" id="MU005765">
    <property type="protein sequence ID" value="KAF2712921.1"/>
    <property type="molecule type" value="Genomic_DNA"/>
</dbReference>
<organism evidence="2 3">
    <name type="scientific">Pleomassaria siparia CBS 279.74</name>
    <dbReference type="NCBI Taxonomy" id="1314801"/>
    <lineage>
        <taxon>Eukaryota</taxon>
        <taxon>Fungi</taxon>
        <taxon>Dikarya</taxon>
        <taxon>Ascomycota</taxon>
        <taxon>Pezizomycotina</taxon>
        <taxon>Dothideomycetes</taxon>
        <taxon>Pleosporomycetidae</taxon>
        <taxon>Pleosporales</taxon>
        <taxon>Pleomassariaceae</taxon>
        <taxon>Pleomassaria</taxon>
    </lineage>
</organism>
<evidence type="ECO:0000313" key="2">
    <source>
        <dbReference type="EMBL" id="KAF2712921.1"/>
    </source>
</evidence>
<feature type="compositionally biased region" description="Polar residues" evidence="1">
    <location>
        <begin position="1"/>
        <end position="11"/>
    </location>
</feature>
<proteinExistence type="predicted"/>
<feature type="region of interest" description="Disordered" evidence="1">
    <location>
        <begin position="1"/>
        <end position="52"/>
    </location>
</feature>
<keyword evidence="3" id="KW-1185">Reference proteome</keyword>
<feature type="compositionally biased region" description="Basic and acidic residues" evidence="1">
    <location>
        <begin position="137"/>
        <end position="149"/>
    </location>
</feature>
<accession>A0A6G1KKK4</accession>
<evidence type="ECO:0000313" key="3">
    <source>
        <dbReference type="Proteomes" id="UP000799428"/>
    </source>
</evidence>
<name>A0A6G1KKK4_9PLEO</name>
<dbReference type="AlphaFoldDB" id="A0A6G1KKK4"/>
<dbReference type="Proteomes" id="UP000799428">
    <property type="component" value="Unassembled WGS sequence"/>
</dbReference>
<feature type="compositionally biased region" description="Low complexity" evidence="1">
    <location>
        <begin position="12"/>
        <end position="22"/>
    </location>
</feature>
<feature type="region of interest" description="Disordered" evidence="1">
    <location>
        <begin position="118"/>
        <end position="159"/>
    </location>
</feature>
<sequence length="385" mass="42117">MSATASQRANMSTSNTPSNPSPRRVLGDLTPKAINTPTKQAYAHDPLRPHSPLKQVQTLSPQLFKGLENMPPVGVFNTGRKRSIYEVDGVDVADNAGRMSGNSIKRGTPITAAALREHTVRDSDPPHGSPTEANTPSEHHEHEHEHLELPDNSQDTQASKVSFSVSEYVDWGENSQPCVVEPPETSIPEPAKKKLNLELLRLGLGIAAYKIKTGQTGTRGKDIISKWETSTSSTAATATYGEFSTSQPFQGANSPEPRYIYANLDPGRPIGKLGAGPVLLPTAVSSRMIYDHPSTSLPPTSIAPEQLLSPVQAMSNYRTRVPEKIRTIHEDYEDEEGEQVERDRNAEEEHLHLIRDQRFEEGDLMGSAVKGHAAKGLLELMSSRQ</sequence>
<dbReference type="OrthoDB" id="5345625at2759"/>